<dbReference type="InterPro" id="IPR020818">
    <property type="entry name" value="Chaperonin_GroES"/>
</dbReference>
<proteinExistence type="inferred from homology"/>
<reference evidence="3" key="1">
    <citation type="submission" date="2016-03" db="EMBL/GenBank/DDBJ databases">
        <title>Novel chaperonins are prevalent in the virioplankton and link to viral biology and ecology.</title>
        <authorList>
            <person name="Marine R.L."/>
            <person name="Nasko D.J."/>
            <person name="Polson S.W."/>
            <person name="Wommack K.E."/>
        </authorList>
    </citation>
    <scope>NUCLEOTIDE SEQUENCE</scope>
</reference>
<dbReference type="EMBL" id="KU971222">
    <property type="protein sequence ID" value="ASN63816.1"/>
    <property type="molecule type" value="Genomic_DNA"/>
</dbReference>
<gene>
    <name evidence="3" type="primary">groES</name>
</gene>
<evidence type="ECO:0000256" key="2">
    <source>
        <dbReference type="ARBA" id="ARBA00023186"/>
    </source>
</evidence>
<accession>A0A221S4C7</accession>
<dbReference type="Pfam" id="PF00166">
    <property type="entry name" value="Cpn10"/>
    <property type="match status" value="1"/>
</dbReference>
<dbReference type="GO" id="GO:0051082">
    <property type="term" value="F:unfolded protein binding"/>
    <property type="evidence" value="ECO:0007669"/>
    <property type="project" value="TreeGrafter"/>
</dbReference>
<organism evidence="3">
    <name type="scientific">uncultured virus</name>
    <dbReference type="NCBI Taxonomy" id="340016"/>
    <lineage>
        <taxon>Viruses</taxon>
        <taxon>environmental samples</taxon>
    </lineage>
</organism>
<dbReference type="SMART" id="SM00883">
    <property type="entry name" value="Cpn10"/>
    <property type="match status" value="1"/>
</dbReference>
<dbReference type="CDD" id="cd00320">
    <property type="entry name" value="cpn10"/>
    <property type="match status" value="1"/>
</dbReference>
<sequence length="99" mass="10699">MEKSPITPLGDKVVIRPIEDEEETYGNIIIPDMGKERPEIGTVIAVGPGRINANGVLIPNKIEEGQIVLVPKFGAQVVTVERETLIVASENDVLGILNK</sequence>
<dbReference type="GO" id="GO:0046872">
    <property type="term" value="F:metal ion binding"/>
    <property type="evidence" value="ECO:0007669"/>
    <property type="project" value="TreeGrafter"/>
</dbReference>
<dbReference type="InterPro" id="IPR018369">
    <property type="entry name" value="Chaprnonin_Cpn10_CS"/>
</dbReference>
<dbReference type="PRINTS" id="PR00297">
    <property type="entry name" value="CHAPERONIN10"/>
</dbReference>
<dbReference type="InterPro" id="IPR037124">
    <property type="entry name" value="Chaperonin_GroES_sf"/>
</dbReference>
<evidence type="ECO:0000313" key="3">
    <source>
        <dbReference type="EMBL" id="ASN63816.1"/>
    </source>
</evidence>
<dbReference type="GO" id="GO:0051087">
    <property type="term" value="F:protein-folding chaperone binding"/>
    <property type="evidence" value="ECO:0007669"/>
    <property type="project" value="TreeGrafter"/>
</dbReference>
<keyword evidence="2" id="KW-0143">Chaperone</keyword>
<dbReference type="SUPFAM" id="SSF50129">
    <property type="entry name" value="GroES-like"/>
    <property type="match status" value="1"/>
</dbReference>
<dbReference type="PANTHER" id="PTHR10772:SF58">
    <property type="entry name" value="CO-CHAPERONIN GROES"/>
    <property type="match status" value="1"/>
</dbReference>
<dbReference type="PANTHER" id="PTHR10772">
    <property type="entry name" value="10 KDA HEAT SHOCK PROTEIN"/>
    <property type="match status" value="1"/>
</dbReference>
<dbReference type="HAMAP" id="MF_00580">
    <property type="entry name" value="CH10"/>
    <property type="match status" value="1"/>
</dbReference>
<dbReference type="GO" id="GO:0044183">
    <property type="term" value="F:protein folding chaperone"/>
    <property type="evidence" value="ECO:0007669"/>
    <property type="project" value="InterPro"/>
</dbReference>
<evidence type="ECO:0000256" key="1">
    <source>
        <dbReference type="ARBA" id="ARBA00006975"/>
    </source>
</evidence>
<name>A0A221S4C7_9VIRU</name>
<dbReference type="Gene3D" id="2.30.33.40">
    <property type="entry name" value="GroES chaperonin"/>
    <property type="match status" value="1"/>
</dbReference>
<dbReference type="FunFam" id="2.30.33.40:FF:000001">
    <property type="entry name" value="10 kDa chaperonin"/>
    <property type="match status" value="1"/>
</dbReference>
<protein>
    <submittedName>
        <fullName evidence="3">Co-chaperonin GroES</fullName>
    </submittedName>
</protein>
<comment type="similarity">
    <text evidence="1">Belongs to the GroES chaperonin family.</text>
</comment>
<dbReference type="PROSITE" id="PS00681">
    <property type="entry name" value="CHAPERONINS_CPN10"/>
    <property type="match status" value="1"/>
</dbReference>
<dbReference type="GO" id="GO:0005524">
    <property type="term" value="F:ATP binding"/>
    <property type="evidence" value="ECO:0007669"/>
    <property type="project" value="InterPro"/>
</dbReference>
<dbReference type="InterPro" id="IPR011032">
    <property type="entry name" value="GroES-like_sf"/>
</dbReference>